<dbReference type="SUPFAM" id="SSF50249">
    <property type="entry name" value="Nucleic acid-binding proteins"/>
    <property type="match status" value="1"/>
</dbReference>
<dbReference type="PANTHER" id="PTHR22594">
    <property type="entry name" value="ASPARTYL/LYSYL-TRNA SYNTHETASE"/>
    <property type="match status" value="1"/>
</dbReference>
<dbReference type="PROSITE" id="PS50862">
    <property type="entry name" value="AA_TRNA_LIGASE_II"/>
    <property type="match status" value="1"/>
</dbReference>
<proteinExistence type="predicted"/>
<dbReference type="Proteomes" id="UP001202328">
    <property type="component" value="Unassembled WGS sequence"/>
</dbReference>
<evidence type="ECO:0000259" key="6">
    <source>
        <dbReference type="PROSITE" id="PS50862"/>
    </source>
</evidence>
<dbReference type="InterPro" id="IPR006195">
    <property type="entry name" value="aa-tRNA-synth_II"/>
</dbReference>
<comment type="caution">
    <text evidence="7">The sequence shown here is derived from an EMBL/GenBank/DDBJ whole genome shotgun (WGS) entry which is preliminary data.</text>
</comment>
<dbReference type="SUPFAM" id="SSF55681">
    <property type="entry name" value="Class II aaRS and biotin synthetases"/>
    <property type="match status" value="1"/>
</dbReference>
<name>A0AAD4SRL2_9MAGN</name>
<evidence type="ECO:0000256" key="3">
    <source>
        <dbReference type="ARBA" id="ARBA00022840"/>
    </source>
</evidence>
<organism evidence="7 8">
    <name type="scientific">Papaver atlanticum</name>
    <dbReference type="NCBI Taxonomy" id="357466"/>
    <lineage>
        <taxon>Eukaryota</taxon>
        <taxon>Viridiplantae</taxon>
        <taxon>Streptophyta</taxon>
        <taxon>Embryophyta</taxon>
        <taxon>Tracheophyta</taxon>
        <taxon>Spermatophyta</taxon>
        <taxon>Magnoliopsida</taxon>
        <taxon>Ranunculales</taxon>
        <taxon>Papaveraceae</taxon>
        <taxon>Papaveroideae</taxon>
        <taxon>Papaver</taxon>
    </lineage>
</organism>
<dbReference type="EMBL" id="JAJJMB010008983">
    <property type="protein sequence ID" value="KAI3917625.1"/>
    <property type="molecule type" value="Genomic_DNA"/>
</dbReference>
<dbReference type="Pfam" id="PF00152">
    <property type="entry name" value="tRNA-synt_2"/>
    <property type="match status" value="3"/>
</dbReference>
<dbReference type="InterPro" id="IPR004364">
    <property type="entry name" value="Aa-tRNA-synt_II"/>
</dbReference>
<evidence type="ECO:0000313" key="7">
    <source>
        <dbReference type="EMBL" id="KAI3917625.1"/>
    </source>
</evidence>
<dbReference type="GO" id="GO:0005524">
    <property type="term" value="F:ATP binding"/>
    <property type="evidence" value="ECO:0007669"/>
    <property type="project" value="UniProtKB-KW"/>
</dbReference>
<evidence type="ECO:0000256" key="5">
    <source>
        <dbReference type="ARBA" id="ARBA00023146"/>
    </source>
</evidence>
<accession>A0AAD4SRL2</accession>
<keyword evidence="8" id="KW-1185">Reference proteome</keyword>
<dbReference type="Gene3D" id="3.30.930.10">
    <property type="entry name" value="Bira Bifunctional Protein, Domain 2"/>
    <property type="match status" value="1"/>
</dbReference>
<feature type="domain" description="Aminoacyl-transfer RNA synthetases class-II family profile" evidence="6">
    <location>
        <begin position="151"/>
        <end position="485"/>
    </location>
</feature>
<sequence length="495" mass="55911">MAAQISGRVLIKNIVCRSDGGVGLVGEKVSIGGWVKNGKQQGSFTFLELNDGLCLSNLQVVIDSSVAANLGQIVHIGTSFFVEGELKKGPLDQGTKQQSVELHVEKVIDLGVVNLAKYPLSETERKPQTLESLRDYVHLRPRTSTMSAVARLRNALTYATHTFFQEHGFLHVHTPIITTTSDWEGSGESFQVTTLFDEAEKLELKENSLPSEDEVEAAKLLVKVKRETASQLILSNATKGEINIAVSKLAISMGKLTKLEERSTLRHTFLVGSGQVQLETFACALTENSQSFRHLAEFWMVEPEMAFVDLEGNMKYAETYVKFISQWLLDNCVDDMQFMVNNYDETAIDRLKLVTSTPFERITYTEAIRLLENVRDKKFDNMVEWGINLDSEHERYLTDVIFKKPVIVYNYPKGIKEFHMRINDDMNTVAAMYVLVPKSGSTLHPYQWYLDLRRYGTVKHSGFGLGFERMVLFATGLDNIRDVIPFPRYPGRADL</sequence>
<dbReference type="Pfam" id="PF01336">
    <property type="entry name" value="tRNA_anti-codon"/>
    <property type="match status" value="1"/>
</dbReference>
<gene>
    <name evidence="7" type="ORF">MKW98_021387</name>
</gene>
<dbReference type="CDD" id="cd04318">
    <property type="entry name" value="EcAsnRS_like_N"/>
    <property type="match status" value="1"/>
</dbReference>
<dbReference type="GO" id="GO:0004816">
    <property type="term" value="F:asparagine-tRNA ligase activity"/>
    <property type="evidence" value="ECO:0007669"/>
    <property type="project" value="TreeGrafter"/>
</dbReference>
<dbReference type="Gene3D" id="2.40.50.140">
    <property type="entry name" value="Nucleic acid-binding proteins"/>
    <property type="match status" value="1"/>
</dbReference>
<dbReference type="GO" id="GO:0003676">
    <property type="term" value="F:nucleic acid binding"/>
    <property type="evidence" value="ECO:0007669"/>
    <property type="project" value="InterPro"/>
</dbReference>
<protein>
    <recommendedName>
        <fullName evidence="6">Aminoacyl-transfer RNA synthetases class-II family profile domain-containing protein</fullName>
    </recommendedName>
</protein>
<reference evidence="7" key="1">
    <citation type="submission" date="2022-04" db="EMBL/GenBank/DDBJ databases">
        <title>A functionally conserved STORR gene fusion in Papaver species that diverged 16.8 million years ago.</title>
        <authorList>
            <person name="Catania T."/>
        </authorList>
    </citation>
    <scope>NUCLEOTIDE SEQUENCE</scope>
    <source>
        <strain evidence="7">S-188037</strain>
    </source>
</reference>
<dbReference type="InterPro" id="IPR004365">
    <property type="entry name" value="NA-bd_OB_tRNA"/>
</dbReference>
<evidence type="ECO:0000256" key="1">
    <source>
        <dbReference type="ARBA" id="ARBA00022598"/>
    </source>
</evidence>
<dbReference type="InterPro" id="IPR012340">
    <property type="entry name" value="NA-bd_OB-fold"/>
</dbReference>
<keyword evidence="4" id="KW-0648">Protein biosynthesis</keyword>
<evidence type="ECO:0000313" key="8">
    <source>
        <dbReference type="Proteomes" id="UP001202328"/>
    </source>
</evidence>
<dbReference type="GO" id="GO:0006421">
    <property type="term" value="P:asparaginyl-tRNA aminoacylation"/>
    <property type="evidence" value="ECO:0007669"/>
    <property type="project" value="TreeGrafter"/>
</dbReference>
<dbReference type="InterPro" id="IPR045864">
    <property type="entry name" value="aa-tRNA-synth_II/BPL/LPL"/>
</dbReference>
<keyword evidence="5" id="KW-0030">Aminoacyl-tRNA synthetase</keyword>
<keyword evidence="1" id="KW-0436">Ligase</keyword>
<evidence type="ECO:0000256" key="2">
    <source>
        <dbReference type="ARBA" id="ARBA00022741"/>
    </source>
</evidence>
<keyword evidence="3" id="KW-0067">ATP-binding</keyword>
<evidence type="ECO:0000256" key="4">
    <source>
        <dbReference type="ARBA" id="ARBA00022917"/>
    </source>
</evidence>
<dbReference type="AlphaFoldDB" id="A0AAD4SRL2"/>
<keyword evidence="2" id="KW-0547">Nucleotide-binding</keyword>
<dbReference type="GO" id="GO:0005739">
    <property type="term" value="C:mitochondrion"/>
    <property type="evidence" value="ECO:0007669"/>
    <property type="project" value="TreeGrafter"/>
</dbReference>
<dbReference type="PANTHER" id="PTHR22594:SF54">
    <property type="entry name" value="ASPARAGINE--TRNA LIGASE, CYTOPLASMIC 1-RELATED"/>
    <property type="match status" value="1"/>
</dbReference>